<dbReference type="AlphaFoldDB" id="A0A1I7WNI4"/>
<evidence type="ECO:0000313" key="3">
    <source>
        <dbReference type="WBParaSite" id="Hba_06699"/>
    </source>
</evidence>
<feature type="compositionally biased region" description="Polar residues" evidence="1">
    <location>
        <begin position="1"/>
        <end position="12"/>
    </location>
</feature>
<proteinExistence type="predicted"/>
<keyword evidence="2" id="KW-1185">Reference proteome</keyword>
<protein>
    <submittedName>
        <fullName evidence="3">PilS cassette</fullName>
    </submittedName>
</protein>
<name>A0A1I7WNI4_HETBA</name>
<accession>A0A1I7WNI4</accession>
<evidence type="ECO:0000313" key="2">
    <source>
        <dbReference type="Proteomes" id="UP000095283"/>
    </source>
</evidence>
<organism evidence="2 3">
    <name type="scientific">Heterorhabditis bacteriophora</name>
    <name type="common">Entomopathogenic nematode worm</name>
    <dbReference type="NCBI Taxonomy" id="37862"/>
    <lineage>
        <taxon>Eukaryota</taxon>
        <taxon>Metazoa</taxon>
        <taxon>Ecdysozoa</taxon>
        <taxon>Nematoda</taxon>
        <taxon>Chromadorea</taxon>
        <taxon>Rhabditida</taxon>
        <taxon>Rhabditina</taxon>
        <taxon>Rhabditomorpha</taxon>
        <taxon>Strongyloidea</taxon>
        <taxon>Heterorhabditidae</taxon>
        <taxon>Heterorhabditis</taxon>
    </lineage>
</organism>
<reference evidence="3" key="1">
    <citation type="submission" date="2016-11" db="UniProtKB">
        <authorList>
            <consortium name="WormBaseParasite"/>
        </authorList>
    </citation>
    <scope>IDENTIFICATION</scope>
</reference>
<feature type="region of interest" description="Disordered" evidence="1">
    <location>
        <begin position="1"/>
        <end position="42"/>
    </location>
</feature>
<dbReference type="Proteomes" id="UP000095283">
    <property type="component" value="Unplaced"/>
</dbReference>
<sequence>MFRQSHFSSMFSTPIEVEPPTPGKKKEKNTPPLERADRSKLL</sequence>
<dbReference type="WBParaSite" id="Hba_06699">
    <property type="protein sequence ID" value="Hba_06699"/>
    <property type="gene ID" value="Hba_06699"/>
</dbReference>
<evidence type="ECO:0000256" key="1">
    <source>
        <dbReference type="SAM" id="MobiDB-lite"/>
    </source>
</evidence>